<protein>
    <submittedName>
        <fullName evidence="1">Uncharacterized protein</fullName>
    </submittedName>
</protein>
<dbReference type="Proteomes" id="UP000326877">
    <property type="component" value="Unassembled WGS sequence"/>
</dbReference>
<dbReference type="EMBL" id="ML735223">
    <property type="protein sequence ID" value="KAE8394439.1"/>
    <property type="molecule type" value="Genomic_DNA"/>
</dbReference>
<name>A0A5N7CKP6_PETAA</name>
<dbReference type="AlphaFoldDB" id="A0A5N7CKP6"/>
<reference evidence="1" key="1">
    <citation type="submission" date="2019-04" db="EMBL/GenBank/DDBJ databases">
        <title>Friends and foes A comparative genomics studyof 23 Aspergillus species from section Flavi.</title>
        <authorList>
            <consortium name="DOE Joint Genome Institute"/>
            <person name="Kjaerbolling I."/>
            <person name="Vesth T."/>
            <person name="Frisvad J.C."/>
            <person name="Nybo J.L."/>
            <person name="Theobald S."/>
            <person name="Kildgaard S."/>
            <person name="Isbrandt T."/>
            <person name="Kuo A."/>
            <person name="Sato A."/>
            <person name="Lyhne E.K."/>
            <person name="Kogle M.E."/>
            <person name="Wiebenga A."/>
            <person name="Kun R.S."/>
            <person name="Lubbers R.J."/>
            <person name="Makela M.R."/>
            <person name="Barry K."/>
            <person name="Chovatia M."/>
            <person name="Clum A."/>
            <person name="Daum C."/>
            <person name="Haridas S."/>
            <person name="He G."/>
            <person name="LaButti K."/>
            <person name="Lipzen A."/>
            <person name="Mondo S."/>
            <person name="Riley R."/>
            <person name="Salamov A."/>
            <person name="Simmons B.A."/>
            <person name="Magnuson J.K."/>
            <person name="Henrissat B."/>
            <person name="Mortensen U.H."/>
            <person name="Larsen T.O."/>
            <person name="Devries R.P."/>
            <person name="Grigoriev I.V."/>
            <person name="Machida M."/>
            <person name="Baker S.E."/>
            <person name="Andersen M.R."/>
        </authorList>
    </citation>
    <scope>NUCLEOTIDE SEQUENCE [LARGE SCALE GENOMIC DNA]</scope>
    <source>
        <strain evidence="1">IBT 14317</strain>
    </source>
</reference>
<sequence length="86" mass="8999">MHLSLSLLAHSVHAPFSSWTSVDDIWRFLISMRWSSLIEGREGDRSKPVCACGVTSGGTSLMSTRGAGAARAVATAAVASTGRHLG</sequence>
<proteinExistence type="predicted"/>
<evidence type="ECO:0000313" key="1">
    <source>
        <dbReference type="EMBL" id="KAE8394439.1"/>
    </source>
</evidence>
<gene>
    <name evidence="1" type="ORF">BDV23DRAFT_147179</name>
</gene>
<accession>A0A5N6FX91</accession>
<accession>A0A5N7CKP6</accession>
<organism evidence="1">
    <name type="scientific">Petromyces alliaceus</name>
    <name type="common">Aspergillus alliaceus</name>
    <dbReference type="NCBI Taxonomy" id="209559"/>
    <lineage>
        <taxon>Eukaryota</taxon>
        <taxon>Fungi</taxon>
        <taxon>Dikarya</taxon>
        <taxon>Ascomycota</taxon>
        <taxon>Pezizomycotina</taxon>
        <taxon>Eurotiomycetes</taxon>
        <taxon>Eurotiomycetidae</taxon>
        <taxon>Eurotiales</taxon>
        <taxon>Aspergillaceae</taxon>
        <taxon>Aspergillus</taxon>
        <taxon>Aspergillus subgen. Circumdati</taxon>
    </lineage>
</organism>